<dbReference type="EMBL" id="AVOT02005515">
    <property type="protein sequence ID" value="MBW0479270.1"/>
    <property type="molecule type" value="Genomic_DNA"/>
</dbReference>
<evidence type="ECO:0000256" key="1">
    <source>
        <dbReference type="SAM" id="MobiDB-lite"/>
    </source>
</evidence>
<feature type="compositionally biased region" description="Pro residues" evidence="1">
    <location>
        <begin position="256"/>
        <end position="272"/>
    </location>
</feature>
<feature type="compositionally biased region" description="Low complexity" evidence="1">
    <location>
        <begin position="217"/>
        <end position="227"/>
    </location>
</feature>
<sequence>MIPWAQISWGFRVFMGPIKWPMDQTLPTWPGPLEMVQDHQASDLHKVEGEVLVVSSKLTELTESFPSVLCGSGILSQLASSRHFDPAQTYDGYKAVEKPCHCTGIPASNVRRYLWSKKDGPFGKELPVLNAPTPDGTSEYSNLTGSRQRDVAGWTIGGGPIPVGGRPIYSSSELPICRINTEGVVKQLRQISGSPPDPDSECSDELDAEEVEVVHNSSGQKSSTSTSYPHTKIFQSQIIPSTPRAFQPILHTIPATLPPSSPKKVPPPLGLP</sequence>
<feature type="region of interest" description="Disordered" evidence="1">
    <location>
        <begin position="252"/>
        <end position="272"/>
    </location>
</feature>
<evidence type="ECO:0000313" key="2">
    <source>
        <dbReference type="EMBL" id="MBW0479270.1"/>
    </source>
</evidence>
<protein>
    <submittedName>
        <fullName evidence="2">Uncharacterized protein</fullName>
    </submittedName>
</protein>
<evidence type="ECO:0000313" key="3">
    <source>
        <dbReference type="Proteomes" id="UP000765509"/>
    </source>
</evidence>
<reference evidence="2" key="1">
    <citation type="submission" date="2021-03" db="EMBL/GenBank/DDBJ databases">
        <title>Draft genome sequence of rust myrtle Austropuccinia psidii MF-1, a brazilian biotype.</title>
        <authorList>
            <person name="Quecine M.C."/>
            <person name="Pachon D.M.R."/>
            <person name="Bonatelli M.L."/>
            <person name="Correr F.H."/>
            <person name="Franceschini L.M."/>
            <person name="Leite T.F."/>
            <person name="Margarido G.R.A."/>
            <person name="Almeida C.A."/>
            <person name="Ferrarezi J.A."/>
            <person name="Labate C.A."/>
        </authorList>
    </citation>
    <scope>NUCLEOTIDE SEQUENCE</scope>
    <source>
        <strain evidence="2">MF-1</strain>
    </source>
</reference>
<keyword evidence="3" id="KW-1185">Reference proteome</keyword>
<organism evidence="2 3">
    <name type="scientific">Austropuccinia psidii MF-1</name>
    <dbReference type="NCBI Taxonomy" id="1389203"/>
    <lineage>
        <taxon>Eukaryota</taxon>
        <taxon>Fungi</taxon>
        <taxon>Dikarya</taxon>
        <taxon>Basidiomycota</taxon>
        <taxon>Pucciniomycotina</taxon>
        <taxon>Pucciniomycetes</taxon>
        <taxon>Pucciniales</taxon>
        <taxon>Sphaerophragmiaceae</taxon>
        <taxon>Austropuccinia</taxon>
    </lineage>
</organism>
<comment type="caution">
    <text evidence="2">The sequence shown here is derived from an EMBL/GenBank/DDBJ whole genome shotgun (WGS) entry which is preliminary data.</text>
</comment>
<dbReference type="Proteomes" id="UP000765509">
    <property type="component" value="Unassembled WGS sequence"/>
</dbReference>
<proteinExistence type="predicted"/>
<name>A0A9Q3C9Q1_9BASI</name>
<accession>A0A9Q3C9Q1</accession>
<feature type="region of interest" description="Disordered" evidence="1">
    <location>
        <begin position="213"/>
        <end position="232"/>
    </location>
</feature>
<gene>
    <name evidence="2" type="ORF">O181_018985</name>
</gene>
<dbReference type="AlphaFoldDB" id="A0A9Q3C9Q1"/>